<dbReference type="EMBL" id="QVQW01000121">
    <property type="protein sequence ID" value="RKU40101.1"/>
    <property type="molecule type" value="Genomic_DNA"/>
</dbReference>
<comment type="caution">
    <text evidence="1">The sequence shown here is derived from an EMBL/GenBank/DDBJ whole genome shotgun (WGS) entry which is preliminary data.</text>
</comment>
<dbReference type="PANTHER" id="PTHR12128">
    <property type="entry name" value="DIHYDRODIPICOLINATE SYNTHASE"/>
    <property type="match status" value="1"/>
</dbReference>
<dbReference type="InterPro" id="IPR013785">
    <property type="entry name" value="Aldolase_TIM"/>
</dbReference>
<dbReference type="CDD" id="cd00408">
    <property type="entry name" value="DHDPS-like"/>
    <property type="match status" value="1"/>
</dbReference>
<dbReference type="OrthoDB" id="191315at2759"/>
<name>A0A420XWT1_9PEZI</name>
<dbReference type="GO" id="GO:0008840">
    <property type="term" value="F:4-hydroxy-tetrahydrodipicolinate synthase activity"/>
    <property type="evidence" value="ECO:0007669"/>
    <property type="project" value="TreeGrafter"/>
</dbReference>
<protein>
    <recommendedName>
        <fullName evidence="3">4-hydroxy-2-oxoglutarate aldolase, mitochondrial</fullName>
    </recommendedName>
</protein>
<dbReference type="Proteomes" id="UP000275385">
    <property type="component" value="Unassembled WGS sequence"/>
</dbReference>
<dbReference type="SMART" id="SM01130">
    <property type="entry name" value="DHDPS"/>
    <property type="match status" value="1"/>
</dbReference>
<dbReference type="InterPro" id="IPR002220">
    <property type="entry name" value="DapA-like"/>
</dbReference>
<keyword evidence="2" id="KW-1185">Reference proteome</keyword>
<organism evidence="1 2">
    <name type="scientific">Coniochaeta pulveracea</name>
    <dbReference type="NCBI Taxonomy" id="177199"/>
    <lineage>
        <taxon>Eukaryota</taxon>
        <taxon>Fungi</taxon>
        <taxon>Dikarya</taxon>
        <taxon>Ascomycota</taxon>
        <taxon>Pezizomycotina</taxon>
        <taxon>Sordariomycetes</taxon>
        <taxon>Sordariomycetidae</taxon>
        <taxon>Coniochaetales</taxon>
        <taxon>Coniochaetaceae</taxon>
        <taxon>Coniochaeta</taxon>
    </lineage>
</organism>
<evidence type="ECO:0008006" key="3">
    <source>
        <dbReference type="Google" id="ProtNLM"/>
    </source>
</evidence>
<gene>
    <name evidence="1" type="ORF">DL546_002112</name>
</gene>
<dbReference type="SUPFAM" id="SSF51569">
    <property type="entry name" value="Aldolase"/>
    <property type="match status" value="1"/>
</dbReference>
<dbReference type="Gene3D" id="3.20.20.70">
    <property type="entry name" value="Aldolase class I"/>
    <property type="match status" value="1"/>
</dbReference>
<dbReference type="PRINTS" id="PR00146">
    <property type="entry name" value="DHPICSNTHASE"/>
</dbReference>
<dbReference type="PANTHER" id="PTHR12128:SF52">
    <property type="entry name" value="4-HYDROXY-2-OXOGLUTARATE ALDOLASE, MITOCHONDRIAL-RELATED"/>
    <property type="match status" value="1"/>
</dbReference>
<evidence type="ECO:0000313" key="1">
    <source>
        <dbReference type="EMBL" id="RKU40101.1"/>
    </source>
</evidence>
<proteinExistence type="predicted"/>
<dbReference type="AlphaFoldDB" id="A0A420XWT1"/>
<dbReference type="STRING" id="177199.A0A420XWT1"/>
<sequence>MSASLPHYFHPCVYVLSSTLASGSPASRGIKPYYSKICLLGDTSLHMSTDGVVTPLSQGLPEDLPQSAGRLPDGAYVPMLAFFTADDEVDVPTTQRHVARLLSAGITGLVVHGSNGEAVHLSRRERRQVIEAVVDAVRHAADPPNERVPIIAGCGAQSVRGTIEMCTEAHQAGATHALVLPPGYYAGLMSQDEIVGFFHEVASSSPMPILIYNFPGAAHGVDLSSDTILRIAAHPCVVGVKLTCGNTGKLARVAAEVSKVRGGKDDFFVAGGSADFLLQSLAVGAHGTIAGFANLAPKACVRIMELYNQGQLKEARELQYAVAKADWLAIRYGFVGVKAAMPMFHGEAERAGCEPRRPLKRLPEGGKGEKEIYEGMAETLHLPSPEARVSGLRKPCAWRSGSALGAKTPHCSLRPAVRRRLVAQSSINRHRMQRNHGKNEETAHLNETAHIILAFIRNVSQEIHTIQCPDERCPHLEICTT</sequence>
<reference evidence="1 2" key="1">
    <citation type="submission" date="2018-08" db="EMBL/GenBank/DDBJ databases">
        <title>Draft genome of the lignicolous fungus Coniochaeta pulveracea.</title>
        <authorList>
            <person name="Borstlap C.J."/>
            <person name="De Witt R.N."/>
            <person name="Botha A."/>
            <person name="Volschenk H."/>
        </authorList>
    </citation>
    <scope>NUCLEOTIDE SEQUENCE [LARGE SCALE GENOMIC DNA]</scope>
    <source>
        <strain evidence="1 2">CAB683</strain>
    </source>
</reference>
<dbReference type="Pfam" id="PF00701">
    <property type="entry name" value="DHDPS"/>
    <property type="match status" value="1"/>
</dbReference>
<evidence type="ECO:0000313" key="2">
    <source>
        <dbReference type="Proteomes" id="UP000275385"/>
    </source>
</evidence>
<accession>A0A420XWT1</accession>